<evidence type="ECO:0000259" key="1">
    <source>
        <dbReference type="Pfam" id="PF12010"/>
    </source>
</evidence>
<comment type="caution">
    <text evidence="2">The sequence shown here is derived from an EMBL/GenBank/DDBJ whole genome shotgun (WGS) entry which is preliminary data.</text>
</comment>
<dbReference type="Pfam" id="PF12010">
    <property type="entry name" value="DUF3502"/>
    <property type="match status" value="1"/>
</dbReference>
<feature type="domain" description="DUF3502" evidence="1">
    <location>
        <begin position="14"/>
        <end position="63"/>
    </location>
</feature>
<organism evidence="2 3">
    <name type="scientific">Paenibacillus jilunlii</name>
    <dbReference type="NCBI Taxonomy" id="682956"/>
    <lineage>
        <taxon>Bacteria</taxon>
        <taxon>Bacillati</taxon>
        <taxon>Bacillota</taxon>
        <taxon>Bacilli</taxon>
        <taxon>Bacillales</taxon>
        <taxon>Paenibacillaceae</taxon>
        <taxon>Paenibacillus</taxon>
    </lineage>
</organism>
<dbReference type="EMBL" id="LIPY01000108">
    <property type="protein sequence ID" value="KWX76051.1"/>
    <property type="molecule type" value="Genomic_DNA"/>
</dbReference>
<keyword evidence="3" id="KW-1185">Reference proteome</keyword>
<dbReference type="Proteomes" id="UP000070252">
    <property type="component" value="Unassembled WGS sequence"/>
</dbReference>
<evidence type="ECO:0000313" key="3">
    <source>
        <dbReference type="Proteomes" id="UP000070252"/>
    </source>
</evidence>
<reference evidence="2 3" key="1">
    <citation type="submission" date="2015-08" db="EMBL/GenBank/DDBJ databases">
        <title>Genome of Paenibacillus jilunlii.</title>
        <authorList>
            <person name="Sant'Anna F.H."/>
            <person name="Ambrosini A."/>
            <person name="Souza R."/>
            <person name="Bach E."/>
            <person name="Fernandes G."/>
            <person name="Balsanelli E."/>
            <person name="Baura V.A."/>
            <person name="Pedrosa F.O."/>
            <person name="Souza E.M."/>
            <person name="Passaglia L."/>
        </authorList>
    </citation>
    <scope>NUCLEOTIDE SEQUENCE [LARGE SCALE GENOMIC DNA]</scope>
    <source>
        <strain evidence="2 3">DSM 23019</strain>
    </source>
</reference>
<evidence type="ECO:0000313" key="2">
    <source>
        <dbReference type="EMBL" id="KWX76051.1"/>
    </source>
</evidence>
<gene>
    <name evidence="2" type="ORF">AML91_11005</name>
</gene>
<dbReference type="RefSeq" id="WP_062522803.1">
    <property type="nucleotide sequence ID" value="NZ_CP048429.1"/>
</dbReference>
<proteinExistence type="predicted"/>
<dbReference type="InterPro" id="IPR022627">
    <property type="entry name" value="DUF3502"/>
</dbReference>
<name>A0ABR5SVQ3_9BACL</name>
<accession>A0ABR5SVQ3</accession>
<sequence length="67" mass="7599">MLAQQCHGGLRPAQFSTIQAKYYNGLFNGALDPDEYFSKFKDEGESVLKKIQIELEKQVDAFLVNKS</sequence>
<protein>
    <recommendedName>
        <fullName evidence="1">DUF3502 domain-containing protein</fullName>
    </recommendedName>
</protein>